<keyword evidence="2" id="KW-0560">Oxidoreductase</keyword>
<dbReference type="RefSeq" id="WP_323578988.1">
    <property type="nucleotide sequence ID" value="NZ_JAYGJQ010000003.1"/>
</dbReference>
<evidence type="ECO:0000259" key="1">
    <source>
        <dbReference type="PROSITE" id="PS51471"/>
    </source>
</evidence>
<dbReference type="Gene3D" id="2.60.120.590">
    <property type="entry name" value="Alpha-ketoglutarate-dependent dioxygenase AlkB-like"/>
    <property type="match status" value="1"/>
</dbReference>
<dbReference type="Pfam" id="PF13532">
    <property type="entry name" value="2OG-FeII_Oxy_2"/>
    <property type="match status" value="1"/>
</dbReference>
<name>A0ABU5VZR7_9BACT</name>
<keyword evidence="2" id="KW-0223">Dioxygenase</keyword>
<comment type="caution">
    <text evidence="2">The sequence shown here is derived from an EMBL/GenBank/DDBJ whole genome shotgun (WGS) entry which is preliminary data.</text>
</comment>
<dbReference type="InterPro" id="IPR037151">
    <property type="entry name" value="AlkB-like_sf"/>
</dbReference>
<dbReference type="EMBL" id="JAYGJQ010000003">
    <property type="protein sequence ID" value="MEA9358536.1"/>
    <property type="molecule type" value="Genomic_DNA"/>
</dbReference>
<protein>
    <submittedName>
        <fullName evidence="2">Alpha-ketoglutarate-dependent dioxygenase AlkB</fullName>
    </submittedName>
</protein>
<dbReference type="SUPFAM" id="SSF51197">
    <property type="entry name" value="Clavaminate synthase-like"/>
    <property type="match status" value="1"/>
</dbReference>
<keyword evidence="3" id="KW-1185">Reference proteome</keyword>
<accession>A0ABU5VZR7</accession>
<organism evidence="2 3">
    <name type="scientific">Bacteriovorax antarcticus</name>
    <dbReference type="NCBI Taxonomy" id="3088717"/>
    <lineage>
        <taxon>Bacteria</taxon>
        <taxon>Pseudomonadati</taxon>
        <taxon>Bdellovibrionota</taxon>
        <taxon>Bacteriovoracia</taxon>
        <taxon>Bacteriovoracales</taxon>
        <taxon>Bacteriovoracaceae</taxon>
        <taxon>Bacteriovorax</taxon>
    </lineage>
</organism>
<sequence length="276" mass="32648">MSKKTIIRKDGLFYHPTFIKRNEREAILEWLKTLYPIWEMRFSENNPPPEGDTQRKLLRPVYWLGNWQFACLNYYHPPKGVQNRCIHAEDYPPVLKKILENIEGITKMHFKKNEVPRGWKLNTCLINFYGTSIDENGKKVDTARVGDHKDFELGPVASVSFGERAFFQFVLGKKDVKNNVLFEQWLEDSSLQIFAGDLYKEKAFHRVQRVESKLKTFFDLNVENFETRRINFTFRYVPVEHIVHFKDLPAPQKSDVLGYMQELAKNSAHFERALKR</sequence>
<dbReference type="PROSITE" id="PS51471">
    <property type="entry name" value="FE2OG_OXY"/>
    <property type="match status" value="1"/>
</dbReference>
<dbReference type="InterPro" id="IPR005123">
    <property type="entry name" value="Oxoglu/Fe-dep_dioxygenase_dom"/>
</dbReference>
<dbReference type="Proteomes" id="UP001302274">
    <property type="component" value="Unassembled WGS sequence"/>
</dbReference>
<proteinExistence type="predicted"/>
<dbReference type="InterPro" id="IPR027450">
    <property type="entry name" value="AlkB-like"/>
</dbReference>
<reference evidence="2 3" key="1">
    <citation type="submission" date="2023-11" db="EMBL/GenBank/DDBJ databases">
        <title>A Novel Polar Bacteriovorax (B. antarcticus) Isolated from the Biocrust in Antarctica.</title>
        <authorList>
            <person name="Mun W."/>
            <person name="Choi S.Y."/>
            <person name="Mitchell R.J."/>
        </authorList>
    </citation>
    <scope>NUCLEOTIDE SEQUENCE [LARGE SCALE GENOMIC DNA]</scope>
    <source>
        <strain evidence="2 3">PP10</strain>
    </source>
</reference>
<dbReference type="GO" id="GO:0051213">
    <property type="term" value="F:dioxygenase activity"/>
    <property type="evidence" value="ECO:0007669"/>
    <property type="project" value="UniProtKB-KW"/>
</dbReference>
<evidence type="ECO:0000313" key="2">
    <source>
        <dbReference type="EMBL" id="MEA9358536.1"/>
    </source>
</evidence>
<gene>
    <name evidence="2" type="ORF">SHI21_20030</name>
</gene>
<feature type="domain" description="Fe2OG dioxygenase" evidence="1">
    <location>
        <begin position="120"/>
        <end position="238"/>
    </location>
</feature>
<evidence type="ECO:0000313" key="3">
    <source>
        <dbReference type="Proteomes" id="UP001302274"/>
    </source>
</evidence>